<proteinExistence type="predicted"/>
<feature type="compositionally biased region" description="Polar residues" evidence="1">
    <location>
        <begin position="1"/>
        <end position="13"/>
    </location>
</feature>
<accession>A0A183JPM7</accession>
<dbReference type="EMBL" id="UZAK01006462">
    <property type="protein sequence ID" value="VDO90284.1"/>
    <property type="molecule type" value="Genomic_DNA"/>
</dbReference>
<feature type="region of interest" description="Disordered" evidence="1">
    <location>
        <begin position="1"/>
        <end position="37"/>
    </location>
</feature>
<dbReference type="AlphaFoldDB" id="A0A183JPM7"/>
<evidence type="ECO:0000313" key="2">
    <source>
        <dbReference type="EMBL" id="VDO90284.1"/>
    </source>
</evidence>
<evidence type="ECO:0000313" key="4">
    <source>
        <dbReference type="WBParaSite" id="SCUD_0000466401-mRNA-1"/>
    </source>
</evidence>
<name>A0A183JPM7_9TREM</name>
<keyword evidence="3" id="KW-1185">Reference proteome</keyword>
<reference evidence="4" key="1">
    <citation type="submission" date="2016-06" db="UniProtKB">
        <authorList>
            <consortium name="WormBaseParasite"/>
        </authorList>
    </citation>
    <scope>IDENTIFICATION</scope>
</reference>
<evidence type="ECO:0000313" key="3">
    <source>
        <dbReference type="Proteomes" id="UP000279833"/>
    </source>
</evidence>
<evidence type="ECO:0000256" key="1">
    <source>
        <dbReference type="SAM" id="MobiDB-lite"/>
    </source>
</evidence>
<dbReference type="WBParaSite" id="SCUD_0000466401-mRNA-1">
    <property type="protein sequence ID" value="SCUD_0000466401-mRNA-1"/>
    <property type="gene ID" value="SCUD_0000466401"/>
</dbReference>
<protein>
    <submittedName>
        <fullName evidence="2 4">Uncharacterized protein</fullName>
    </submittedName>
</protein>
<reference evidence="2 3" key="2">
    <citation type="submission" date="2018-11" db="EMBL/GenBank/DDBJ databases">
        <authorList>
            <consortium name="Pathogen Informatics"/>
        </authorList>
    </citation>
    <scope>NUCLEOTIDE SEQUENCE [LARGE SCALE GENOMIC DNA]</scope>
    <source>
        <strain evidence="2">Dakar</strain>
        <strain evidence="3">Dakar, Senegal</strain>
    </source>
</reference>
<organism evidence="4">
    <name type="scientific">Schistosoma curassoni</name>
    <dbReference type="NCBI Taxonomy" id="6186"/>
    <lineage>
        <taxon>Eukaryota</taxon>
        <taxon>Metazoa</taxon>
        <taxon>Spiralia</taxon>
        <taxon>Lophotrochozoa</taxon>
        <taxon>Platyhelminthes</taxon>
        <taxon>Trematoda</taxon>
        <taxon>Digenea</taxon>
        <taxon>Strigeidida</taxon>
        <taxon>Schistosomatoidea</taxon>
        <taxon>Schistosomatidae</taxon>
        <taxon>Schistosoma</taxon>
    </lineage>
</organism>
<dbReference type="Proteomes" id="UP000279833">
    <property type="component" value="Unassembled WGS sequence"/>
</dbReference>
<gene>
    <name evidence="2" type="ORF">SCUD_LOCUS4663</name>
</gene>
<sequence length="81" mass="9306">MSFRKTLNSTDRTQIGIHHAAHRNGHESGFESEQSPPMKSYYSYSCNNTITGSDIFVLNDKQGLRSKFDETSELIEFLLKY</sequence>